<sequence>MPRFSAFLPLCLCLAGCAAPPDGDYPALVPLETLTARADDVSIAPATAETLEVRAAALRARAAALRRPVLHPDERSRLEGAR</sequence>
<gene>
    <name evidence="1" type="ORF">ACFQXB_03040</name>
</gene>
<dbReference type="Proteomes" id="UP001596516">
    <property type="component" value="Unassembled WGS sequence"/>
</dbReference>
<name>A0ABW2UID0_9RHOB</name>
<protein>
    <submittedName>
        <fullName evidence="1">Uncharacterized protein</fullName>
    </submittedName>
</protein>
<comment type="caution">
    <text evidence="1">The sequence shown here is derived from an EMBL/GenBank/DDBJ whole genome shotgun (WGS) entry which is preliminary data.</text>
</comment>
<keyword evidence="2" id="KW-1185">Reference proteome</keyword>
<accession>A0ABW2UID0</accession>
<evidence type="ECO:0000313" key="2">
    <source>
        <dbReference type="Proteomes" id="UP001596516"/>
    </source>
</evidence>
<evidence type="ECO:0000313" key="1">
    <source>
        <dbReference type="EMBL" id="MFC7703169.1"/>
    </source>
</evidence>
<organism evidence="1 2">
    <name type="scientific">Plastorhodobacter daqingensis</name>
    <dbReference type="NCBI Taxonomy" id="1387281"/>
    <lineage>
        <taxon>Bacteria</taxon>
        <taxon>Pseudomonadati</taxon>
        <taxon>Pseudomonadota</taxon>
        <taxon>Alphaproteobacteria</taxon>
        <taxon>Rhodobacterales</taxon>
        <taxon>Paracoccaceae</taxon>
        <taxon>Plastorhodobacter</taxon>
    </lineage>
</organism>
<proteinExistence type="predicted"/>
<dbReference type="EMBL" id="JBHTFQ010000001">
    <property type="protein sequence ID" value="MFC7703169.1"/>
    <property type="molecule type" value="Genomic_DNA"/>
</dbReference>
<dbReference type="RefSeq" id="WP_377398882.1">
    <property type="nucleotide sequence ID" value="NZ_JBHTFQ010000001.1"/>
</dbReference>
<reference evidence="2" key="1">
    <citation type="journal article" date="2019" name="Int. J. Syst. Evol. Microbiol.">
        <title>The Global Catalogue of Microorganisms (GCM) 10K type strain sequencing project: providing services to taxonomists for standard genome sequencing and annotation.</title>
        <authorList>
            <consortium name="The Broad Institute Genomics Platform"/>
            <consortium name="The Broad Institute Genome Sequencing Center for Infectious Disease"/>
            <person name="Wu L."/>
            <person name="Ma J."/>
        </authorList>
    </citation>
    <scope>NUCLEOTIDE SEQUENCE [LARGE SCALE GENOMIC DNA]</scope>
    <source>
        <strain evidence="2">CGMCC 1.12750</strain>
    </source>
</reference>